<proteinExistence type="predicted"/>
<name>A0AAE9VXB4_9CAUD</name>
<dbReference type="InterPro" id="IPR029063">
    <property type="entry name" value="SAM-dependent_MTases_sf"/>
</dbReference>
<reference evidence="1 2" key="1">
    <citation type="submission" date="2022-11" db="EMBL/GenBank/DDBJ databases">
        <authorList>
            <person name="Cortes-Martin A."/>
            <person name="Buttimer C.T.H."/>
            <person name="Hill C."/>
        </authorList>
    </citation>
    <scope>NUCLEOTIDE SEQUENCE [LARGE SCALE GENOMIC DNA]</scope>
</reference>
<sequence>MNKKIIWSLFSGSGIDVLPWAKAGHKCYCFNYDDADHGDYEGVKEIHPNITYVNAFIDIEWMENVENLGLPAPDLILAYPPCTDMAVSGSRHFASKKAKDPFFQIKAVRTAKIAAWLAEFVFDCPYMIENPVSVLAGQWRKPTVYFNPWEYGGYLPVNDVNPYFPQYIKPRDAYPKKTGLWTGNGFIIPKTSPVPVAPGWSDQQNKLGGKSARTKMIRSLTPRGLAEAIYQYNK</sequence>
<keyword evidence="2" id="KW-1185">Reference proteome</keyword>
<dbReference type="SUPFAM" id="SSF53335">
    <property type="entry name" value="S-adenosyl-L-methionine-dependent methyltransferases"/>
    <property type="match status" value="1"/>
</dbReference>
<dbReference type="EMBL" id="OP778609">
    <property type="protein sequence ID" value="WBF77599.1"/>
    <property type="molecule type" value="Genomic_DNA"/>
</dbReference>
<gene>
    <name evidence="1" type="ORF">A73_91</name>
</gene>
<accession>A0AAE9VXB4</accession>
<dbReference type="Proteomes" id="UP001223579">
    <property type="component" value="Segment"/>
</dbReference>
<organism evidence="1 2">
    <name type="scientific">Escherichia phage A73</name>
    <dbReference type="NCBI Taxonomy" id="3003819"/>
    <lineage>
        <taxon>Viruses</taxon>
        <taxon>Duplodnaviria</taxon>
        <taxon>Heunggongvirae</taxon>
        <taxon>Uroviricota</taxon>
        <taxon>Caudoviricetes</taxon>
        <taxon>Vequintavirinae</taxon>
        <taxon>Septuagintavirus</taxon>
        <taxon>Septuagintavirus A73</taxon>
    </lineage>
</organism>
<evidence type="ECO:0000313" key="1">
    <source>
        <dbReference type="EMBL" id="WBF77599.1"/>
    </source>
</evidence>
<protein>
    <submittedName>
        <fullName evidence="1">Uncharacterized protein</fullName>
    </submittedName>
</protein>
<evidence type="ECO:0000313" key="2">
    <source>
        <dbReference type="Proteomes" id="UP001223579"/>
    </source>
</evidence>